<accession>W4HQF5</accession>
<evidence type="ECO:0000256" key="4">
    <source>
        <dbReference type="ARBA" id="ARBA00023239"/>
    </source>
</evidence>
<organism evidence="6 7">
    <name type="scientific">Roseivivax marinus</name>
    <dbReference type="NCBI Taxonomy" id="1379903"/>
    <lineage>
        <taxon>Bacteria</taxon>
        <taxon>Pseudomonadati</taxon>
        <taxon>Pseudomonadota</taxon>
        <taxon>Alphaproteobacteria</taxon>
        <taxon>Rhodobacterales</taxon>
        <taxon>Roseobacteraceae</taxon>
        <taxon>Roseivivax</taxon>
    </lineage>
</organism>
<dbReference type="PATRIC" id="fig|1317118.6.peg.1052"/>
<dbReference type="EMBL" id="AQQW01000002">
    <property type="protein sequence ID" value="ETW14240.1"/>
    <property type="molecule type" value="Genomic_DNA"/>
</dbReference>
<dbReference type="PANTHER" id="PTHR30246">
    <property type="entry name" value="2-KETO-3-DEOXY-6-PHOSPHOGLUCONATE ALDOLASE"/>
    <property type="match status" value="1"/>
</dbReference>
<dbReference type="PROSITE" id="PS00160">
    <property type="entry name" value="ALDOLASE_KDPG_KHG_2"/>
    <property type="match status" value="1"/>
</dbReference>
<evidence type="ECO:0000313" key="6">
    <source>
        <dbReference type="EMBL" id="ETW14240.1"/>
    </source>
</evidence>
<evidence type="ECO:0000256" key="5">
    <source>
        <dbReference type="ARBA" id="ARBA00023277"/>
    </source>
</evidence>
<evidence type="ECO:0000256" key="3">
    <source>
        <dbReference type="ARBA" id="ARBA00011233"/>
    </source>
</evidence>
<name>W4HQF5_9RHOB</name>
<evidence type="ECO:0000256" key="1">
    <source>
        <dbReference type="ARBA" id="ARBA00004761"/>
    </source>
</evidence>
<dbReference type="EC" id="4.1.2.21" evidence="6"/>
<reference evidence="6 7" key="1">
    <citation type="journal article" date="2014" name="Antonie Van Leeuwenhoek">
        <title>Roseivivax atlanticus sp. nov., isolated from surface seawater of the Atlantic Ocean.</title>
        <authorList>
            <person name="Li G."/>
            <person name="Lai Q."/>
            <person name="Liu X."/>
            <person name="Sun F."/>
            <person name="Shao Z."/>
        </authorList>
    </citation>
    <scope>NUCLEOTIDE SEQUENCE [LARGE SCALE GENOMIC DNA]</scope>
    <source>
        <strain evidence="6 7">22II-s10s</strain>
    </source>
</reference>
<dbReference type="GO" id="GO:0008674">
    <property type="term" value="F:2-dehydro-3-deoxy-6-phosphogalactonate aldolase activity"/>
    <property type="evidence" value="ECO:0007669"/>
    <property type="project" value="UniProtKB-EC"/>
</dbReference>
<protein>
    <submittedName>
        <fullName evidence="6">2-dehydro-3-deoxy-6-phosphogalactonate aldolase</fullName>
        <ecNumber evidence="6">4.1.2.21</ecNumber>
    </submittedName>
</protein>
<dbReference type="PANTHER" id="PTHR30246:SF1">
    <property type="entry name" value="2-DEHYDRO-3-DEOXY-6-PHOSPHOGALACTONATE ALDOLASE-RELATED"/>
    <property type="match status" value="1"/>
</dbReference>
<keyword evidence="5" id="KW-0119">Carbohydrate metabolism</keyword>
<dbReference type="SUPFAM" id="SSF51569">
    <property type="entry name" value="Aldolase"/>
    <property type="match status" value="1"/>
</dbReference>
<dbReference type="RefSeq" id="WP_043842526.1">
    <property type="nucleotide sequence ID" value="NZ_AQQW01000002.1"/>
</dbReference>
<dbReference type="CDD" id="cd00452">
    <property type="entry name" value="KDPG_aldolase"/>
    <property type="match status" value="1"/>
</dbReference>
<evidence type="ECO:0000313" key="7">
    <source>
        <dbReference type="Proteomes" id="UP000019063"/>
    </source>
</evidence>
<evidence type="ECO:0000256" key="2">
    <source>
        <dbReference type="ARBA" id="ARBA00006906"/>
    </source>
</evidence>
<comment type="subunit">
    <text evidence="3">Homotrimer.</text>
</comment>
<dbReference type="STRING" id="1379903.ATO8_05081"/>
<comment type="similarity">
    <text evidence="2">Belongs to the KHG/KDPG aldolase family.</text>
</comment>
<keyword evidence="7" id="KW-1185">Reference proteome</keyword>
<dbReference type="Pfam" id="PF01081">
    <property type="entry name" value="Aldolase"/>
    <property type="match status" value="1"/>
</dbReference>
<dbReference type="AlphaFoldDB" id="W4HQF5"/>
<keyword evidence="4 6" id="KW-0456">Lyase</keyword>
<sequence>MVDIIAILRGITPDEALPIGEALIEVGITKIEVPLNSPDPFDSIARMCRAFGNEATIGAGTVLSVNNVERLHAIGARMVVSPDCNPDVIRATKSFGMLSYPGVQTASECFTAIRAGADGLKLFPASLIGPEGLKALGAVLPSDLPVYAVGGAGPENFQEWIAAGVAGFGIGSALFRPGDTLETVTDRARSIVQALS</sequence>
<comment type="caution">
    <text evidence="6">The sequence shown here is derived from an EMBL/GenBank/DDBJ whole genome shotgun (WGS) entry which is preliminary data.</text>
</comment>
<dbReference type="InterPro" id="IPR031338">
    <property type="entry name" value="KDPG/KHG_AS_2"/>
</dbReference>
<dbReference type="eggNOG" id="COG0800">
    <property type="taxonomic scope" value="Bacteria"/>
</dbReference>
<dbReference type="NCBIfam" id="NF006600">
    <property type="entry name" value="PRK09140.1"/>
    <property type="match status" value="1"/>
</dbReference>
<dbReference type="InterPro" id="IPR000887">
    <property type="entry name" value="Aldlse_KDPG_KHG"/>
</dbReference>
<comment type="pathway">
    <text evidence="1">Carbohydrate acid metabolism.</text>
</comment>
<dbReference type="InterPro" id="IPR013785">
    <property type="entry name" value="Aldolase_TIM"/>
</dbReference>
<dbReference type="Proteomes" id="UP000019063">
    <property type="component" value="Unassembled WGS sequence"/>
</dbReference>
<dbReference type="Gene3D" id="3.20.20.70">
    <property type="entry name" value="Aldolase class I"/>
    <property type="match status" value="1"/>
</dbReference>
<gene>
    <name evidence="6" type="ORF">ATO8_05081</name>
</gene>
<proteinExistence type="inferred from homology"/>